<dbReference type="Pfam" id="PF02515">
    <property type="entry name" value="CoA_transf_3"/>
    <property type="match status" value="1"/>
</dbReference>
<accession>A0A318LDU7</accession>
<protein>
    <submittedName>
        <fullName evidence="2">Carnitine dehydratase</fullName>
    </submittedName>
</protein>
<evidence type="ECO:0000313" key="3">
    <source>
        <dbReference type="Proteomes" id="UP000247892"/>
    </source>
</evidence>
<dbReference type="InterPro" id="IPR044855">
    <property type="entry name" value="CoA-Trfase_III_dom3_sf"/>
</dbReference>
<keyword evidence="1" id="KW-0808">Transferase</keyword>
<comment type="caution">
    <text evidence="2">The sequence shown here is derived from an EMBL/GenBank/DDBJ whole genome shotgun (WGS) entry which is preliminary data.</text>
</comment>
<sequence>MVVPLRDIRVVELCTVASGPYCGMLLADLGADVVKVEQPGTGDTMRHWPPITDGFSDNFASLNRNKRSVALDLKDPEDNARARRLIAQADVVIENSRPGVMAKLGLGYDTVSAEQPRLVYASISAFGQTGPRAREGGFDLTIQAMSGIISVTGEPGGAPVKCGVPISDFATGLYAALAVVGALREVDRSGRGTHIDVSMLGSSLAIAALQVSEYFGKGDDPAKLGSAHPRNAPYQVFAASDGHFAMAAGNDKLWQATCTALDRPDLAQDGRFASTASRAQHQDELRALLEAQFARHTTTELIALFEQAGVPCAPVNSYSQALADQQVDHMKWVSELDLPGGRTTRTFGSPLRFGGEAPKIRRRPPALGEHNAEVLAELGEG</sequence>
<dbReference type="InterPro" id="IPR003673">
    <property type="entry name" value="CoA-Trfase_fam_III"/>
</dbReference>
<name>A0A318LDU7_9PSEU</name>
<dbReference type="Proteomes" id="UP000247892">
    <property type="component" value="Unassembled WGS sequence"/>
</dbReference>
<organism evidence="2 3">
    <name type="scientific">Prauserella flavalba</name>
    <dbReference type="NCBI Taxonomy" id="1477506"/>
    <lineage>
        <taxon>Bacteria</taxon>
        <taxon>Bacillati</taxon>
        <taxon>Actinomycetota</taxon>
        <taxon>Actinomycetes</taxon>
        <taxon>Pseudonocardiales</taxon>
        <taxon>Pseudonocardiaceae</taxon>
        <taxon>Prauserella</taxon>
    </lineage>
</organism>
<evidence type="ECO:0000313" key="2">
    <source>
        <dbReference type="EMBL" id="PXY18526.1"/>
    </source>
</evidence>
<dbReference type="Gene3D" id="3.40.50.10540">
    <property type="entry name" value="Crotonobetainyl-coa:carnitine coa-transferase, domain 1"/>
    <property type="match status" value="1"/>
</dbReference>
<gene>
    <name evidence="2" type="ORF">BA062_34935</name>
</gene>
<dbReference type="SUPFAM" id="SSF89796">
    <property type="entry name" value="CoA-transferase family III (CaiB/BaiF)"/>
    <property type="match status" value="1"/>
</dbReference>
<dbReference type="InterPro" id="IPR023606">
    <property type="entry name" value="CoA-Trfase_III_dom_1_sf"/>
</dbReference>
<keyword evidence="3" id="KW-1185">Reference proteome</keyword>
<dbReference type="Gene3D" id="3.30.1540.10">
    <property type="entry name" value="formyl-coa transferase, domain 3"/>
    <property type="match status" value="1"/>
</dbReference>
<reference evidence="2 3" key="1">
    <citation type="submission" date="2016-07" db="EMBL/GenBank/DDBJ databases">
        <title>Draft genome sequence of Prauserella sp. YIM 121212, isolated from alkaline soil.</title>
        <authorList>
            <person name="Ruckert C."/>
            <person name="Albersmeier A."/>
            <person name="Jiang C.-L."/>
            <person name="Jiang Y."/>
            <person name="Kalinowski J."/>
            <person name="Schneider O."/>
            <person name="Winkler A."/>
            <person name="Zotchev S.B."/>
        </authorList>
    </citation>
    <scope>NUCLEOTIDE SEQUENCE [LARGE SCALE GENOMIC DNA]</scope>
    <source>
        <strain evidence="2 3">YIM 121212</strain>
    </source>
</reference>
<dbReference type="RefSeq" id="WP_110343529.1">
    <property type="nucleotide sequence ID" value="NZ_MASU01000020.1"/>
</dbReference>
<dbReference type="PANTHER" id="PTHR48207">
    <property type="entry name" value="SUCCINATE--HYDROXYMETHYLGLUTARATE COA-TRANSFERASE"/>
    <property type="match status" value="1"/>
</dbReference>
<dbReference type="GO" id="GO:0008410">
    <property type="term" value="F:CoA-transferase activity"/>
    <property type="evidence" value="ECO:0007669"/>
    <property type="project" value="TreeGrafter"/>
</dbReference>
<dbReference type="AlphaFoldDB" id="A0A318LDU7"/>
<dbReference type="InterPro" id="IPR050483">
    <property type="entry name" value="CoA-transferase_III_domain"/>
</dbReference>
<dbReference type="OrthoDB" id="9797653at2"/>
<evidence type="ECO:0000256" key="1">
    <source>
        <dbReference type="ARBA" id="ARBA00022679"/>
    </source>
</evidence>
<dbReference type="PANTHER" id="PTHR48207:SF3">
    <property type="entry name" value="SUCCINATE--HYDROXYMETHYLGLUTARATE COA-TRANSFERASE"/>
    <property type="match status" value="1"/>
</dbReference>
<proteinExistence type="predicted"/>
<dbReference type="EMBL" id="MASU01000020">
    <property type="protein sequence ID" value="PXY18526.1"/>
    <property type="molecule type" value="Genomic_DNA"/>
</dbReference>